<dbReference type="InterPro" id="IPR037066">
    <property type="entry name" value="Plug_dom_sf"/>
</dbReference>
<protein>
    <submittedName>
        <fullName evidence="13 14">Membrane protein</fullName>
    </submittedName>
</protein>
<dbReference type="InterPro" id="IPR012910">
    <property type="entry name" value="Plug_dom"/>
</dbReference>
<evidence type="ECO:0000256" key="8">
    <source>
        <dbReference type="PROSITE-ProRule" id="PRU01360"/>
    </source>
</evidence>
<dbReference type="SUPFAM" id="SSF56935">
    <property type="entry name" value="Porins"/>
    <property type="match status" value="1"/>
</dbReference>
<keyword evidence="7 8" id="KW-0998">Cell outer membrane</keyword>
<dbReference type="InterPro" id="IPR036942">
    <property type="entry name" value="Beta-barrel_TonB_sf"/>
</dbReference>
<keyword evidence="3 8" id="KW-1134">Transmembrane beta strand</keyword>
<dbReference type="Pfam" id="PF07715">
    <property type="entry name" value="Plug"/>
    <property type="match status" value="1"/>
</dbReference>
<gene>
    <name evidence="14" type="ORF">B0A73_14270</name>
    <name evidence="13" type="ORF">IW18_17660</name>
</gene>
<dbReference type="Gene3D" id="2.40.170.20">
    <property type="entry name" value="TonB-dependent receptor, beta-barrel domain"/>
    <property type="match status" value="1"/>
</dbReference>
<organism evidence="13 15">
    <name type="scientific">Flavobacterium hibernum</name>
    <dbReference type="NCBI Taxonomy" id="37752"/>
    <lineage>
        <taxon>Bacteria</taxon>
        <taxon>Pseudomonadati</taxon>
        <taxon>Bacteroidota</taxon>
        <taxon>Flavobacteriia</taxon>
        <taxon>Flavobacteriales</taxon>
        <taxon>Flavobacteriaceae</taxon>
        <taxon>Flavobacterium</taxon>
    </lineage>
</organism>
<evidence type="ECO:0000313" key="15">
    <source>
        <dbReference type="Proteomes" id="UP000032061"/>
    </source>
</evidence>
<dbReference type="Proteomes" id="UP000032061">
    <property type="component" value="Unassembled WGS sequence"/>
</dbReference>
<reference evidence="14 16" key="2">
    <citation type="submission" date="2016-11" db="EMBL/GenBank/DDBJ databases">
        <title>Whole genomes of Flavobacteriaceae.</title>
        <authorList>
            <person name="Stine C."/>
            <person name="Li C."/>
            <person name="Tadesse D."/>
        </authorList>
    </citation>
    <scope>NUCLEOTIDE SEQUENCE [LARGE SCALE GENOMIC DNA]</scope>
    <source>
        <strain evidence="14 16">ATCC 51468</strain>
    </source>
</reference>
<evidence type="ECO:0000256" key="2">
    <source>
        <dbReference type="ARBA" id="ARBA00022448"/>
    </source>
</evidence>
<evidence type="ECO:0000256" key="4">
    <source>
        <dbReference type="ARBA" id="ARBA00022692"/>
    </source>
</evidence>
<evidence type="ECO:0000313" key="16">
    <source>
        <dbReference type="Proteomes" id="UP000198302"/>
    </source>
</evidence>
<evidence type="ECO:0000259" key="12">
    <source>
        <dbReference type="Pfam" id="PF07715"/>
    </source>
</evidence>
<dbReference type="Gene3D" id="2.170.130.10">
    <property type="entry name" value="TonB-dependent receptor, plug domain"/>
    <property type="match status" value="1"/>
</dbReference>
<dbReference type="InterPro" id="IPR000531">
    <property type="entry name" value="Beta-barrel_TonB"/>
</dbReference>
<reference evidence="13 15" key="1">
    <citation type="submission" date="2015-01" db="EMBL/GenBank/DDBJ databases">
        <title>Genome of Flavobacterium hibernum DSM 12611.</title>
        <authorList>
            <person name="Stropko S.J."/>
            <person name="Pipes S.E."/>
            <person name="Newman J.D."/>
        </authorList>
    </citation>
    <scope>NUCLEOTIDE SEQUENCE [LARGE SCALE GENOMIC DNA]</scope>
    <source>
        <strain evidence="13 15">DSM 12611</strain>
    </source>
</reference>
<comment type="caution">
    <text evidence="13">The sequence shown here is derived from an EMBL/GenBank/DDBJ whole genome shotgun (WGS) entry which is preliminary data.</text>
</comment>
<comment type="similarity">
    <text evidence="8 9">Belongs to the TonB-dependent receptor family.</text>
</comment>
<evidence type="ECO:0000256" key="1">
    <source>
        <dbReference type="ARBA" id="ARBA00004571"/>
    </source>
</evidence>
<evidence type="ECO:0000313" key="14">
    <source>
        <dbReference type="EMBL" id="OXA86527.1"/>
    </source>
</evidence>
<feature type="signal peptide" evidence="10">
    <location>
        <begin position="1"/>
        <end position="39"/>
    </location>
</feature>
<dbReference type="STRING" id="37752.IW18_17660"/>
<dbReference type="EMBL" id="JPRK01000015">
    <property type="protein sequence ID" value="KIO51470.1"/>
    <property type="molecule type" value="Genomic_DNA"/>
</dbReference>
<dbReference type="Pfam" id="PF00593">
    <property type="entry name" value="TonB_dep_Rec_b-barrel"/>
    <property type="match status" value="1"/>
</dbReference>
<evidence type="ECO:0000256" key="5">
    <source>
        <dbReference type="ARBA" id="ARBA00023077"/>
    </source>
</evidence>
<name>A0A0D0EJZ0_9FLAO</name>
<evidence type="ECO:0000256" key="9">
    <source>
        <dbReference type="RuleBase" id="RU003357"/>
    </source>
</evidence>
<dbReference type="NCBIfam" id="TIGR04056">
    <property type="entry name" value="OMP_RagA_SusC"/>
    <property type="match status" value="1"/>
</dbReference>
<dbReference type="Pfam" id="PF13715">
    <property type="entry name" value="CarbopepD_reg_2"/>
    <property type="match status" value="1"/>
</dbReference>
<dbReference type="InterPro" id="IPR023997">
    <property type="entry name" value="TonB-dep_OMP_SusC/RagA_CS"/>
</dbReference>
<sequence length="1027" mass="113524">MKETFSKKTRNFRLHTVLEKTLKTTLLSLLALSFQDAAAAPSEEISKSETSFVAFQKIVKGKVVDEKGIPVPGVNVIIKGTTKGVQTDMDGGFAIDVPNENAILIFTFLGMQDQEVPAGNGILKVVMKEAGQQMEEVVVVGYSKVKKESLTGSLQTLDNKKIVDVTTPNVENMLAGKATGVFVNTGGGQPGAPAKVIIRGRTTVNGSTDPLWVIDGVIVGNTSANVNPADIETLTVLKDAASTAVYGSQGANGVIVVTTKSGKNGKSTINFSAKTAMTTINNGNFKIMNGSELYDLYDSFANKETFQNVWWWKPELRNKNFDWWDNATQTGIAEDYNLSFSGGGENFKSYVSVGVYNETGAIKGYDYKKYSGLMKFEYKPSTWFTLRPQVNLTRESTLDKQHDIYALYANMPWDSPYLPDGSLVGNAPNPTWVNTTGSNYLYDLQWNYGESESYTVRTNLDFDIKFTSWLTFSSVNNYIFGNSNSSYYTDPRSANGVSVKGRIEDNFDTYNRIYTNQLVKFNKTFNKHSFNAVAGYEWNEYNKKFSQAIATGIPPGIVAPDAAAVPEKVAGERSQWAVQSLLSNVNYSYDNRYLAQVSFRRDGASNFGENAQYGNFYSISGGWNIHNESFFHADYINNLKLRASYGSVGNRPNSLYPHLPLYSFSKSSYNESPGALISQLANPDLSWEKTFTGGVGVDVSFFKRVNITLDYYNKNTSGLLYQVPLPGVIGINSIWRNVGAVNNRGFEASVNVDIIKNENFNWSVDANIGTNKNKVTSLYGDKQEIIVGDGSGAAGSASKLLTPGKDVDSWYLTEWAGVNPENGKPQWFTTDASGARVKTSNYGEASKYRKVIGAYTPDFFGGFSTSLNYKKFDFSAIFSYSVGGEIYNYARAEFDSDGAYNDRNQMKLQSGWSRWEKPGDIATHPQALYDNNSQSNKASSRFLETGTYLKMRSITFGYNLSIERLHISNLRLYIAGENLFTISHYSGVDPELPPTYNSANQQYTITGVATQVYPSTRKIVLGLNLTL</sequence>
<feature type="domain" description="TonB-dependent receptor plug" evidence="12">
    <location>
        <begin position="147"/>
        <end position="254"/>
    </location>
</feature>
<dbReference type="InterPro" id="IPR039426">
    <property type="entry name" value="TonB-dep_rcpt-like"/>
</dbReference>
<evidence type="ECO:0000256" key="10">
    <source>
        <dbReference type="SAM" id="SignalP"/>
    </source>
</evidence>
<dbReference type="EMBL" id="MUGX01000016">
    <property type="protein sequence ID" value="OXA86527.1"/>
    <property type="molecule type" value="Genomic_DNA"/>
</dbReference>
<dbReference type="OrthoDB" id="9768177at2"/>
<dbReference type="PROSITE" id="PS52016">
    <property type="entry name" value="TONB_DEPENDENT_REC_3"/>
    <property type="match status" value="1"/>
</dbReference>
<dbReference type="Gene3D" id="2.60.40.1120">
    <property type="entry name" value="Carboxypeptidase-like, regulatory domain"/>
    <property type="match status" value="1"/>
</dbReference>
<evidence type="ECO:0000256" key="7">
    <source>
        <dbReference type="ARBA" id="ARBA00023237"/>
    </source>
</evidence>
<dbReference type="InterPro" id="IPR023996">
    <property type="entry name" value="TonB-dep_OMP_SusC/RagA"/>
</dbReference>
<evidence type="ECO:0000313" key="13">
    <source>
        <dbReference type="EMBL" id="KIO51470.1"/>
    </source>
</evidence>
<dbReference type="AlphaFoldDB" id="A0A0D0EJZ0"/>
<accession>A0A0D0EJZ0</accession>
<keyword evidence="2 8" id="KW-0813">Transport</keyword>
<evidence type="ECO:0000256" key="3">
    <source>
        <dbReference type="ARBA" id="ARBA00022452"/>
    </source>
</evidence>
<dbReference type="SUPFAM" id="SSF49464">
    <property type="entry name" value="Carboxypeptidase regulatory domain-like"/>
    <property type="match status" value="1"/>
</dbReference>
<evidence type="ECO:0000259" key="11">
    <source>
        <dbReference type="Pfam" id="PF00593"/>
    </source>
</evidence>
<dbReference type="InterPro" id="IPR008969">
    <property type="entry name" value="CarboxyPept-like_regulatory"/>
</dbReference>
<feature type="chain" id="PRO_5002209280" evidence="10">
    <location>
        <begin position="40"/>
        <end position="1027"/>
    </location>
</feature>
<dbReference type="RefSeq" id="WP_041519323.1">
    <property type="nucleotide sequence ID" value="NZ_JPRK01000015.1"/>
</dbReference>
<dbReference type="Proteomes" id="UP000198302">
    <property type="component" value="Unassembled WGS sequence"/>
</dbReference>
<dbReference type="GO" id="GO:0009279">
    <property type="term" value="C:cell outer membrane"/>
    <property type="evidence" value="ECO:0007669"/>
    <property type="project" value="UniProtKB-SubCell"/>
</dbReference>
<keyword evidence="10" id="KW-0732">Signal</keyword>
<keyword evidence="6 8" id="KW-0472">Membrane</keyword>
<comment type="subcellular location">
    <subcellularLocation>
        <location evidence="1 8">Cell outer membrane</location>
        <topology evidence="1 8">Multi-pass membrane protein</topology>
    </subcellularLocation>
</comment>
<dbReference type="NCBIfam" id="TIGR04057">
    <property type="entry name" value="SusC_RagA_signa"/>
    <property type="match status" value="1"/>
</dbReference>
<keyword evidence="5 9" id="KW-0798">TonB box</keyword>
<evidence type="ECO:0000256" key="6">
    <source>
        <dbReference type="ARBA" id="ARBA00023136"/>
    </source>
</evidence>
<keyword evidence="4 8" id="KW-0812">Transmembrane</keyword>
<keyword evidence="16" id="KW-1185">Reference proteome</keyword>
<proteinExistence type="inferred from homology"/>
<feature type="domain" description="TonB-dependent receptor-like beta-barrel" evidence="11">
    <location>
        <begin position="402"/>
        <end position="862"/>
    </location>
</feature>